<dbReference type="AlphaFoldDB" id="A0A2S8BIM4"/>
<evidence type="ECO:0000313" key="3">
    <source>
        <dbReference type="Proteomes" id="UP000238296"/>
    </source>
</evidence>
<reference evidence="2 3" key="1">
    <citation type="journal article" date="2017" name="Int. J. Syst. Evol. Microbiol.">
        <title>Mycobacterium talmoniae sp. nov., a slowly growing mycobacterium isolated from human respiratory samples.</title>
        <authorList>
            <person name="Davidson R.M."/>
            <person name="DeGroote M.A."/>
            <person name="Marola J.L."/>
            <person name="Buss S."/>
            <person name="Jones V."/>
            <person name="McNeil M.R."/>
            <person name="Freifeld A.G."/>
            <person name="Elaine Epperson L."/>
            <person name="Hasan N.A."/>
            <person name="Jackson M."/>
            <person name="Iwen P.C."/>
            <person name="Salfinger M."/>
            <person name="Strong M."/>
        </authorList>
    </citation>
    <scope>NUCLEOTIDE SEQUENCE [LARGE SCALE GENOMIC DNA]</scope>
    <source>
        <strain evidence="2 3">ATCC BAA-2683</strain>
    </source>
</reference>
<evidence type="ECO:0000313" key="2">
    <source>
        <dbReference type="EMBL" id="PQM46456.1"/>
    </source>
</evidence>
<protein>
    <submittedName>
        <fullName evidence="2">Uncharacterized protein</fullName>
    </submittedName>
</protein>
<dbReference type="Proteomes" id="UP000238296">
    <property type="component" value="Unassembled WGS sequence"/>
</dbReference>
<gene>
    <name evidence="2" type="ORF">C1Y40_03374</name>
</gene>
<evidence type="ECO:0000256" key="1">
    <source>
        <dbReference type="SAM" id="MobiDB-lite"/>
    </source>
</evidence>
<dbReference type="EMBL" id="PPEA01000487">
    <property type="protein sequence ID" value="PQM46456.1"/>
    <property type="molecule type" value="Genomic_DNA"/>
</dbReference>
<comment type="caution">
    <text evidence="2">The sequence shown here is derived from an EMBL/GenBank/DDBJ whole genome shotgun (WGS) entry which is preliminary data.</text>
</comment>
<feature type="region of interest" description="Disordered" evidence="1">
    <location>
        <begin position="1"/>
        <end position="46"/>
    </location>
</feature>
<name>A0A2S8BIM4_9MYCO</name>
<feature type="compositionally biased region" description="Low complexity" evidence="1">
    <location>
        <begin position="16"/>
        <end position="42"/>
    </location>
</feature>
<proteinExistence type="predicted"/>
<organism evidence="2 3">
    <name type="scientific">Mycobacterium talmoniae</name>
    <dbReference type="NCBI Taxonomy" id="1858794"/>
    <lineage>
        <taxon>Bacteria</taxon>
        <taxon>Bacillati</taxon>
        <taxon>Actinomycetota</taxon>
        <taxon>Actinomycetes</taxon>
        <taxon>Mycobacteriales</taxon>
        <taxon>Mycobacteriaceae</taxon>
        <taxon>Mycobacterium</taxon>
    </lineage>
</organism>
<sequence length="94" mass="9521">MSSGWSKLTGGVSVHGLPSGRPGGQPPRSSLSGTSGSRSGMSKCTGPALAVRAPVAATSTRQVAERQVAFSASIRSGASSARPRLMVARTWVPK</sequence>
<accession>A0A2S8BIM4</accession>